<evidence type="ECO:0000256" key="8">
    <source>
        <dbReference type="ARBA" id="ARBA00022490"/>
    </source>
</evidence>
<evidence type="ECO:0000256" key="13">
    <source>
        <dbReference type="ARBA" id="ARBA00023211"/>
    </source>
</evidence>
<dbReference type="GO" id="GO:0004523">
    <property type="term" value="F:RNA-DNA hybrid ribonuclease activity"/>
    <property type="evidence" value="ECO:0007669"/>
    <property type="project" value="UniProtKB-UniRule"/>
</dbReference>
<dbReference type="NCBIfam" id="NF000595">
    <property type="entry name" value="PRK00015.1-3"/>
    <property type="match status" value="1"/>
</dbReference>
<keyword evidence="10 14" id="KW-0479">Metal-binding</keyword>
<evidence type="ECO:0000256" key="10">
    <source>
        <dbReference type="ARBA" id="ARBA00022723"/>
    </source>
</evidence>
<comment type="catalytic activity">
    <reaction evidence="1 14 15 16">
        <text>Endonucleolytic cleavage to 5'-phosphomonoester.</text>
        <dbReference type="EC" id="3.1.26.4"/>
    </reaction>
</comment>
<organism evidence="18 19">
    <name type="scientific">Candidatus Falkowbacteria bacterium RIFCSPLOWO2_02_FULL_45_21</name>
    <dbReference type="NCBI Taxonomy" id="1797989"/>
    <lineage>
        <taxon>Bacteria</taxon>
        <taxon>Candidatus Falkowiibacteriota</taxon>
    </lineage>
</organism>
<feature type="binding site" evidence="14 15">
    <location>
        <position position="22"/>
    </location>
    <ligand>
        <name>a divalent metal cation</name>
        <dbReference type="ChEBI" id="CHEBI:60240"/>
    </ligand>
</feature>
<evidence type="ECO:0000256" key="15">
    <source>
        <dbReference type="PROSITE-ProRule" id="PRU01319"/>
    </source>
</evidence>
<dbReference type="SUPFAM" id="SSF53098">
    <property type="entry name" value="Ribonuclease H-like"/>
    <property type="match status" value="1"/>
</dbReference>
<evidence type="ECO:0000256" key="3">
    <source>
        <dbReference type="ARBA" id="ARBA00004065"/>
    </source>
</evidence>
<proteinExistence type="inferred from homology"/>
<dbReference type="InterPro" id="IPR036397">
    <property type="entry name" value="RNaseH_sf"/>
</dbReference>
<feature type="domain" description="RNase H type-2" evidence="17">
    <location>
        <begin position="16"/>
        <end position="203"/>
    </location>
</feature>
<comment type="similarity">
    <text evidence="5 14 16">Belongs to the RNase HII family.</text>
</comment>
<dbReference type="PANTHER" id="PTHR10954:SF18">
    <property type="entry name" value="RIBONUCLEASE HII"/>
    <property type="match status" value="1"/>
</dbReference>
<dbReference type="NCBIfam" id="NF000594">
    <property type="entry name" value="PRK00015.1-1"/>
    <property type="match status" value="1"/>
</dbReference>
<dbReference type="EMBL" id="MFFW01000031">
    <property type="protein sequence ID" value="OGF24222.1"/>
    <property type="molecule type" value="Genomic_DNA"/>
</dbReference>
<dbReference type="GO" id="GO:0043137">
    <property type="term" value="P:DNA replication, removal of RNA primer"/>
    <property type="evidence" value="ECO:0007669"/>
    <property type="project" value="TreeGrafter"/>
</dbReference>
<evidence type="ECO:0000256" key="6">
    <source>
        <dbReference type="ARBA" id="ARBA00012180"/>
    </source>
</evidence>
<evidence type="ECO:0000256" key="7">
    <source>
        <dbReference type="ARBA" id="ARBA00019179"/>
    </source>
</evidence>
<dbReference type="GO" id="GO:0003723">
    <property type="term" value="F:RNA binding"/>
    <property type="evidence" value="ECO:0007669"/>
    <property type="project" value="UniProtKB-UniRule"/>
</dbReference>
<keyword evidence="12 14" id="KW-0378">Hydrolase</keyword>
<dbReference type="HAMAP" id="MF_00052_B">
    <property type="entry name" value="RNase_HII_B"/>
    <property type="match status" value="1"/>
</dbReference>
<name>A0A1F5SCC8_9BACT</name>
<keyword evidence="8 14" id="KW-0963">Cytoplasm</keyword>
<evidence type="ECO:0000256" key="5">
    <source>
        <dbReference type="ARBA" id="ARBA00007383"/>
    </source>
</evidence>
<dbReference type="GO" id="GO:0006298">
    <property type="term" value="P:mismatch repair"/>
    <property type="evidence" value="ECO:0007669"/>
    <property type="project" value="TreeGrafter"/>
</dbReference>
<evidence type="ECO:0000256" key="14">
    <source>
        <dbReference type="HAMAP-Rule" id="MF_00052"/>
    </source>
</evidence>
<keyword evidence="13 14" id="KW-0464">Manganese</keyword>
<dbReference type="Pfam" id="PF01351">
    <property type="entry name" value="RNase_HII"/>
    <property type="match status" value="1"/>
</dbReference>
<dbReference type="Gene3D" id="3.30.420.10">
    <property type="entry name" value="Ribonuclease H-like superfamily/Ribonuclease H"/>
    <property type="match status" value="1"/>
</dbReference>
<dbReference type="InterPro" id="IPR022898">
    <property type="entry name" value="RNase_HII"/>
</dbReference>
<comment type="function">
    <text evidence="3 14 16">Endonuclease that specifically degrades the RNA of RNA-DNA hybrids.</text>
</comment>
<gene>
    <name evidence="14" type="primary">rnhB</name>
    <name evidence="18" type="ORF">A3H66_02210</name>
</gene>
<evidence type="ECO:0000256" key="1">
    <source>
        <dbReference type="ARBA" id="ARBA00000077"/>
    </source>
</evidence>
<evidence type="ECO:0000256" key="16">
    <source>
        <dbReference type="RuleBase" id="RU003515"/>
    </source>
</evidence>
<dbReference type="GO" id="GO:0032299">
    <property type="term" value="C:ribonuclease H2 complex"/>
    <property type="evidence" value="ECO:0007669"/>
    <property type="project" value="TreeGrafter"/>
</dbReference>
<comment type="cofactor">
    <cofactor evidence="2">
        <name>Mg(2+)</name>
        <dbReference type="ChEBI" id="CHEBI:18420"/>
    </cofactor>
</comment>
<evidence type="ECO:0000313" key="19">
    <source>
        <dbReference type="Proteomes" id="UP000178783"/>
    </source>
</evidence>
<dbReference type="PANTHER" id="PTHR10954">
    <property type="entry name" value="RIBONUCLEASE H2 SUBUNIT A"/>
    <property type="match status" value="1"/>
</dbReference>
<comment type="subcellular location">
    <subcellularLocation>
        <location evidence="4 14">Cytoplasm</location>
    </subcellularLocation>
</comment>
<feature type="binding site" evidence="14 15">
    <location>
        <position position="118"/>
    </location>
    <ligand>
        <name>a divalent metal cation</name>
        <dbReference type="ChEBI" id="CHEBI:60240"/>
    </ligand>
</feature>
<dbReference type="InterPro" id="IPR012337">
    <property type="entry name" value="RNaseH-like_sf"/>
</dbReference>
<dbReference type="InterPro" id="IPR001352">
    <property type="entry name" value="RNase_HII/HIII"/>
</dbReference>
<comment type="caution">
    <text evidence="18">The sequence shown here is derived from an EMBL/GenBank/DDBJ whole genome shotgun (WGS) entry which is preliminary data.</text>
</comment>
<dbReference type="EC" id="3.1.26.4" evidence="6 14"/>
<evidence type="ECO:0000259" key="17">
    <source>
        <dbReference type="PROSITE" id="PS51975"/>
    </source>
</evidence>
<keyword evidence="11 14" id="KW-0255">Endonuclease</keyword>
<evidence type="ECO:0000256" key="12">
    <source>
        <dbReference type="ARBA" id="ARBA00022801"/>
    </source>
</evidence>
<feature type="binding site" evidence="14 15">
    <location>
        <position position="23"/>
    </location>
    <ligand>
        <name>a divalent metal cation</name>
        <dbReference type="ChEBI" id="CHEBI:60240"/>
    </ligand>
</feature>
<evidence type="ECO:0000256" key="9">
    <source>
        <dbReference type="ARBA" id="ARBA00022722"/>
    </source>
</evidence>
<dbReference type="AlphaFoldDB" id="A0A1F5SCC8"/>
<evidence type="ECO:0000256" key="2">
    <source>
        <dbReference type="ARBA" id="ARBA00001946"/>
    </source>
</evidence>
<dbReference type="CDD" id="cd07182">
    <property type="entry name" value="RNase_HII_bacteria_HII_like"/>
    <property type="match status" value="1"/>
</dbReference>
<evidence type="ECO:0000256" key="11">
    <source>
        <dbReference type="ARBA" id="ARBA00022759"/>
    </source>
</evidence>
<evidence type="ECO:0000313" key="18">
    <source>
        <dbReference type="EMBL" id="OGF24222.1"/>
    </source>
</evidence>
<evidence type="ECO:0000256" key="4">
    <source>
        <dbReference type="ARBA" id="ARBA00004496"/>
    </source>
</evidence>
<protein>
    <recommendedName>
        <fullName evidence="7 14">Ribonuclease HII</fullName>
        <shortName evidence="14">RNase HII</shortName>
        <ecNumber evidence="6 14">3.1.26.4</ecNumber>
    </recommendedName>
</protein>
<reference evidence="18 19" key="1">
    <citation type="journal article" date="2016" name="Nat. Commun.">
        <title>Thousands of microbial genomes shed light on interconnected biogeochemical processes in an aquifer system.</title>
        <authorList>
            <person name="Anantharaman K."/>
            <person name="Brown C.T."/>
            <person name="Hug L.A."/>
            <person name="Sharon I."/>
            <person name="Castelle C.J."/>
            <person name="Probst A.J."/>
            <person name="Thomas B.C."/>
            <person name="Singh A."/>
            <person name="Wilkins M.J."/>
            <person name="Karaoz U."/>
            <person name="Brodie E.L."/>
            <person name="Williams K.H."/>
            <person name="Hubbard S.S."/>
            <person name="Banfield J.F."/>
        </authorList>
    </citation>
    <scope>NUCLEOTIDE SEQUENCE [LARGE SCALE GENOMIC DNA]</scope>
</reference>
<dbReference type="GO" id="GO:0005737">
    <property type="term" value="C:cytoplasm"/>
    <property type="evidence" value="ECO:0007669"/>
    <property type="project" value="UniProtKB-SubCell"/>
</dbReference>
<dbReference type="PROSITE" id="PS51975">
    <property type="entry name" value="RNASE_H_2"/>
    <property type="match status" value="1"/>
</dbReference>
<comment type="cofactor">
    <cofactor evidence="14 15">
        <name>Mn(2+)</name>
        <dbReference type="ChEBI" id="CHEBI:29035"/>
    </cofactor>
    <cofactor evidence="14 15">
        <name>Mg(2+)</name>
        <dbReference type="ChEBI" id="CHEBI:18420"/>
    </cofactor>
    <text evidence="14 15">Manganese or magnesium. Binds 1 divalent metal ion per monomer in the absence of substrate. May bind a second metal ion after substrate binding.</text>
</comment>
<accession>A0A1F5SCC8</accession>
<keyword evidence="9 14" id="KW-0540">Nuclease</keyword>
<dbReference type="GO" id="GO:0030145">
    <property type="term" value="F:manganese ion binding"/>
    <property type="evidence" value="ECO:0007669"/>
    <property type="project" value="UniProtKB-UniRule"/>
</dbReference>
<dbReference type="STRING" id="1797989.A3H66_02210"/>
<sequence>MFDLAKEKEIFRQGYGVIGALDEAGRGPLAGPVVVACVIIKANFSINNQLKEVNDSKKLTAAKRELLFDIIERHFIEIGVGVSDHRTIDRINILQATFLAMKKAVGSIKNKPSFLLIDGPIKLPNCSTPQQAFVKGDEKIFTIAAASIMAKVARDRIMLEMDKLYPNYGFSRHKGYGTKDHLEKLKQYGPCPIHRLSFRRVSS</sequence>
<dbReference type="Proteomes" id="UP000178783">
    <property type="component" value="Unassembled WGS sequence"/>
</dbReference>
<dbReference type="InterPro" id="IPR024567">
    <property type="entry name" value="RNase_HII/HIII_dom"/>
</dbReference>